<dbReference type="OrthoDB" id="140835at2759"/>
<comment type="caution">
    <text evidence="1">The sequence shown here is derived from an EMBL/GenBank/DDBJ whole genome shotgun (WGS) entry which is preliminary data.</text>
</comment>
<reference evidence="2" key="1">
    <citation type="submission" date="2017-03" db="EMBL/GenBank/DDBJ databases">
        <title>Phytopthora megakarya and P. palmivora, two closely related causual agents of cacao black pod achieved similar genome size and gene model numbers by different mechanisms.</title>
        <authorList>
            <person name="Ali S."/>
            <person name="Shao J."/>
            <person name="Larry D.J."/>
            <person name="Kronmiller B."/>
            <person name="Shen D."/>
            <person name="Strem M.D."/>
            <person name="Melnick R.L."/>
            <person name="Guiltinan M.J."/>
            <person name="Tyler B.M."/>
            <person name="Meinhardt L.W."/>
            <person name="Bailey B.A."/>
        </authorList>
    </citation>
    <scope>NUCLEOTIDE SEQUENCE [LARGE SCALE GENOMIC DNA]</scope>
    <source>
        <strain evidence="2">zdho120</strain>
    </source>
</reference>
<accession>A0A225WEQ7</accession>
<dbReference type="AlphaFoldDB" id="A0A225WEQ7"/>
<proteinExistence type="predicted"/>
<name>A0A225WEQ7_9STRA</name>
<organism evidence="1 2">
    <name type="scientific">Phytophthora megakarya</name>
    <dbReference type="NCBI Taxonomy" id="4795"/>
    <lineage>
        <taxon>Eukaryota</taxon>
        <taxon>Sar</taxon>
        <taxon>Stramenopiles</taxon>
        <taxon>Oomycota</taxon>
        <taxon>Peronosporomycetes</taxon>
        <taxon>Peronosporales</taxon>
        <taxon>Peronosporaceae</taxon>
        <taxon>Phytophthora</taxon>
    </lineage>
</organism>
<dbReference type="EMBL" id="NBNE01001040">
    <property type="protein sequence ID" value="OWZ15864.1"/>
    <property type="molecule type" value="Genomic_DNA"/>
</dbReference>
<sequence length="119" mass="13301">MIPIRTFATSPINKEIYVVAKALCKSKIRYPHHTGKTKHAIAQIQRSCFNADYYVVDDENLYGVKVTKARTTKYAKSIDGTLQVDDKVEDIQLSWLSHGEYTVGALTSALIEKPASVIN</sequence>
<gene>
    <name evidence="1" type="ORF">PHMEG_00010421</name>
</gene>
<evidence type="ECO:0000313" key="2">
    <source>
        <dbReference type="Proteomes" id="UP000198211"/>
    </source>
</evidence>
<dbReference type="Proteomes" id="UP000198211">
    <property type="component" value="Unassembled WGS sequence"/>
</dbReference>
<protein>
    <submittedName>
        <fullName evidence="1">Uncharacterized protein</fullName>
    </submittedName>
</protein>
<evidence type="ECO:0000313" key="1">
    <source>
        <dbReference type="EMBL" id="OWZ15864.1"/>
    </source>
</evidence>
<keyword evidence="2" id="KW-1185">Reference proteome</keyword>